<evidence type="ECO:0000313" key="2">
    <source>
        <dbReference type="EMBL" id="TYK07982.1"/>
    </source>
</evidence>
<dbReference type="Gene3D" id="3.10.10.10">
    <property type="entry name" value="HIV Type 1 Reverse Transcriptase, subunit A, domain 1"/>
    <property type="match status" value="1"/>
</dbReference>
<gene>
    <name evidence="2" type="ORF">E5676_scaffold265G001170</name>
    <name evidence="1" type="ORF">E6C27_scaffold63G001990</name>
</gene>
<dbReference type="PANTHER" id="PTHR15503">
    <property type="entry name" value="LDOC1 RELATED"/>
    <property type="match status" value="1"/>
</dbReference>
<evidence type="ECO:0000313" key="4">
    <source>
        <dbReference type="Proteomes" id="UP000321947"/>
    </source>
</evidence>
<dbReference type="InterPro" id="IPR043502">
    <property type="entry name" value="DNA/RNA_pol_sf"/>
</dbReference>
<name>A0A5A7U3R0_CUCMM</name>
<accession>A0A5A7U3R0</accession>
<dbReference type="InterPro" id="IPR032567">
    <property type="entry name" value="RTL1-rel"/>
</dbReference>
<dbReference type="EMBL" id="SSTD01012952">
    <property type="protein sequence ID" value="TYK07982.1"/>
    <property type="molecule type" value="Genomic_DNA"/>
</dbReference>
<sequence length="127" mass="14605">MITLATNSDDNIFLKDKKVSRKGCSTFLAYVVEVQKEKLKPDDVLVVNEFLHVDLSRLPLDREVKFTMELLLGMTPISQALYKMAPSEFKELKVQLQELVDNGYIRRSVSPWGAPMLFVKKKDDTLR</sequence>
<dbReference type="AlphaFoldDB" id="A0A5A7U3R0"/>
<dbReference type="Proteomes" id="UP000321947">
    <property type="component" value="Unassembled WGS sequence"/>
</dbReference>
<reference evidence="3 4" key="1">
    <citation type="submission" date="2019-08" db="EMBL/GenBank/DDBJ databases">
        <title>Draft genome sequences of two oriental melons (Cucumis melo L. var makuwa).</title>
        <authorList>
            <person name="Kwon S.-Y."/>
        </authorList>
    </citation>
    <scope>NUCLEOTIDE SEQUENCE [LARGE SCALE GENOMIC DNA]</scope>
    <source>
        <strain evidence="4">cv. Chang Bougi</strain>
        <strain evidence="3">cv. SW 3</strain>
        <tissue evidence="1">Leaf</tissue>
    </source>
</reference>
<proteinExistence type="predicted"/>
<dbReference type="Proteomes" id="UP000321393">
    <property type="component" value="Unassembled WGS sequence"/>
</dbReference>
<organism evidence="1 3">
    <name type="scientific">Cucumis melo var. makuwa</name>
    <name type="common">Oriental melon</name>
    <dbReference type="NCBI Taxonomy" id="1194695"/>
    <lineage>
        <taxon>Eukaryota</taxon>
        <taxon>Viridiplantae</taxon>
        <taxon>Streptophyta</taxon>
        <taxon>Embryophyta</taxon>
        <taxon>Tracheophyta</taxon>
        <taxon>Spermatophyta</taxon>
        <taxon>Magnoliopsida</taxon>
        <taxon>eudicotyledons</taxon>
        <taxon>Gunneridae</taxon>
        <taxon>Pentapetalae</taxon>
        <taxon>rosids</taxon>
        <taxon>fabids</taxon>
        <taxon>Cucurbitales</taxon>
        <taxon>Cucurbitaceae</taxon>
        <taxon>Benincaseae</taxon>
        <taxon>Cucumis</taxon>
    </lineage>
</organism>
<dbReference type="SUPFAM" id="SSF56672">
    <property type="entry name" value="DNA/RNA polymerases"/>
    <property type="match status" value="1"/>
</dbReference>
<dbReference type="STRING" id="1194695.A0A5A7U3R0"/>
<comment type="caution">
    <text evidence="1">The sequence shown here is derived from an EMBL/GenBank/DDBJ whole genome shotgun (WGS) entry which is preliminary data.</text>
</comment>
<dbReference type="OrthoDB" id="2431547at2759"/>
<evidence type="ECO:0000313" key="3">
    <source>
        <dbReference type="Proteomes" id="UP000321393"/>
    </source>
</evidence>
<dbReference type="PANTHER" id="PTHR15503:SF45">
    <property type="entry name" value="RNA-DIRECTED DNA POLYMERASE HOMOLOG"/>
    <property type="match status" value="1"/>
</dbReference>
<dbReference type="EMBL" id="SSTE01012982">
    <property type="protein sequence ID" value="KAA0048275.1"/>
    <property type="molecule type" value="Genomic_DNA"/>
</dbReference>
<protein>
    <submittedName>
        <fullName evidence="1">Retrotransposon protein</fullName>
    </submittedName>
</protein>
<evidence type="ECO:0000313" key="1">
    <source>
        <dbReference type="EMBL" id="KAA0048275.1"/>
    </source>
</evidence>